<sequence>MAASIVSAGAPTGAKRGLVSTGLALAVGGVEAPGCDLGDQGSSSGRVLTIIAGADTGSVGRGGNFGTARNG</sequence>
<dbReference type="AlphaFoldDB" id="A0A1H9XU38"/>
<evidence type="ECO:0000313" key="2">
    <source>
        <dbReference type="Proteomes" id="UP000199051"/>
    </source>
</evidence>
<organism evidence="1 2">
    <name type="scientific">Actinokineospora terrae</name>
    <dbReference type="NCBI Taxonomy" id="155974"/>
    <lineage>
        <taxon>Bacteria</taxon>
        <taxon>Bacillati</taxon>
        <taxon>Actinomycetota</taxon>
        <taxon>Actinomycetes</taxon>
        <taxon>Pseudonocardiales</taxon>
        <taxon>Pseudonocardiaceae</taxon>
        <taxon>Actinokineospora</taxon>
    </lineage>
</organism>
<evidence type="ECO:0000313" key="1">
    <source>
        <dbReference type="EMBL" id="SES49193.1"/>
    </source>
</evidence>
<accession>A0A1H9XU38</accession>
<dbReference type="RefSeq" id="WP_092787267.1">
    <property type="nucleotide sequence ID" value="NZ_FOGI01000025.1"/>
</dbReference>
<dbReference type="Proteomes" id="UP000199051">
    <property type="component" value="Unassembled WGS sequence"/>
</dbReference>
<gene>
    <name evidence="1" type="ORF">SAMN04487818_12511</name>
</gene>
<reference evidence="2" key="1">
    <citation type="submission" date="2016-10" db="EMBL/GenBank/DDBJ databases">
        <authorList>
            <person name="Varghese N."/>
            <person name="Submissions S."/>
        </authorList>
    </citation>
    <scope>NUCLEOTIDE SEQUENCE [LARGE SCALE GENOMIC DNA]</scope>
    <source>
        <strain evidence="2">DSM 44260</strain>
    </source>
</reference>
<name>A0A1H9XU38_9PSEU</name>
<protein>
    <submittedName>
        <fullName evidence="1">Uncharacterized protein</fullName>
    </submittedName>
</protein>
<keyword evidence="2" id="KW-1185">Reference proteome</keyword>
<dbReference type="EMBL" id="FOGI01000025">
    <property type="protein sequence ID" value="SES49193.1"/>
    <property type="molecule type" value="Genomic_DNA"/>
</dbReference>
<proteinExistence type="predicted"/>